<dbReference type="AlphaFoldDB" id="A0A9W7DRY9"/>
<comment type="caution">
    <text evidence="2">The sequence shown here is derived from an EMBL/GenBank/DDBJ whole genome shotgun (WGS) entry which is preliminary data.</text>
</comment>
<keyword evidence="3" id="KW-1185">Reference proteome</keyword>
<dbReference type="Proteomes" id="UP001165122">
    <property type="component" value="Unassembled WGS sequence"/>
</dbReference>
<name>A0A9W7DRY9_9STRA</name>
<dbReference type="EMBL" id="BRXW01000418">
    <property type="protein sequence ID" value="GMH52562.1"/>
    <property type="molecule type" value="Genomic_DNA"/>
</dbReference>
<proteinExistence type="predicted"/>
<sequence>MHRSLHLLLSKTPPTSIVSRVRPRSRSRLAAIQSNRGADLGLDFFLKRSKSLSLYRDFIRLISQIKRISGDDAGILPQVRISFLEPLQKTMPKHRTRDLDDEWNKRMEVGKREFGFLRAAAGGDRSTNGSGEGGGWMDESTEDDQRGRVGEKWPWD</sequence>
<protein>
    <submittedName>
        <fullName evidence="2">Uncharacterized protein</fullName>
    </submittedName>
</protein>
<dbReference type="OrthoDB" id="10385822at2759"/>
<reference evidence="3" key="1">
    <citation type="journal article" date="2023" name="Commun. Biol.">
        <title>Genome analysis of Parmales, the sister group of diatoms, reveals the evolutionary specialization of diatoms from phago-mixotrophs to photoautotrophs.</title>
        <authorList>
            <person name="Ban H."/>
            <person name="Sato S."/>
            <person name="Yoshikawa S."/>
            <person name="Yamada K."/>
            <person name="Nakamura Y."/>
            <person name="Ichinomiya M."/>
            <person name="Sato N."/>
            <person name="Blanc-Mathieu R."/>
            <person name="Endo H."/>
            <person name="Kuwata A."/>
            <person name="Ogata H."/>
        </authorList>
    </citation>
    <scope>NUCLEOTIDE SEQUENCE [LARGE SCALE GENOMIC DNA]</scope>
    <source>
        <strain evidence="3">NIES 3700</strain>
    </source>
</reference>
<evidence type="ECO:0000313" key="3">
    <source>
        <dbReference type="Proteomes" id="UP001165122"/>
    </source>
</evidence>
<organism evidence="2 3">
    <name type="scientific">Triparma laevis f. longispina</name>
    <dbReference type="NCBI Taxonomy" id="1714387"/>
    <lineage>
        <taxon>Eukaryota</taxon>
        <taxon>Sar</taxon>
        <taxon>Stramenopiles</taxon>
        <taxon>Ochrophyta</taxon>
        <taxon>Bolidophyceae</taxon>
        <taxon>Parmales</taxon>
        <taxon>Triparmaceae</taxon>
        <taxon>Triparma</taxon>
    </lineage>
</organism>
<accession>A0A9W7DRY9</accession>
<evidence type="ECO:0000256" key="1">
    <source>
        <dbReference type="SAM" id="MobiDB-lite"/>
    </source>
</evidence>
<evidence type="ECO:0000313" key="2">
    <source>
        <dbReference type="EMBL" id="GMH52562.1"/>
    </source>
</evidence>
<feature type="region of interest" description="Disordered" evidence="1">
    <location>
        <begin position="120"/>
        <end position="156"/>
    </location>
</feature>
<gene>
    <name evidence="2" type="ORF">TrLO_g7827</name>
</gene>
<feature type="compositionally biased region" description="Basic and acidic residues" evidence="1">
    <location>
        <begin position="143"/>
        <end position="156"/>
    </location>
</feature>